<dbReference type="GO" id="GO:0005694">
    <property type="term" value="C:chromosome"/>
    <property type="evidence" value="ECO:0007669"/>
    <property type="project" value="InterPro"/>
</dbReference>
<dbReference type="Gene3D" id="1.10.1740.100">
    <property type="entry name" value="Set2, Rpb1 interacting domain"/>
    <property type="match status" value="1"/>
</dbReference>
<name>A0A146M4Z5_LYGHE</name>
<evidence type="ECO:0000256" key="10">
    <source>
        <dbReference type="ARBA" id="ARBA00023242"/>
    </source>
</evidence>
<evidence type="ECO:0000256" key="3">
    <source>
        <dbReference type="ARBA" id="ARBA00022723"/>
    </source>
</evidence>
<evidence type="ECO:0000256" key="5">
    <source>
        <dbReference type="ARBA" id="ARBA00022801"/>
    </source>
</evidence>
<evidence type="ECO:0000256" key="4">
    <source>
        <dbReference type="ARBA" id="ARBA00022741"/>
    </source>
</evidence>
<evidence type="ECO:0000256" key="8">
    <source>
        <dbReference type="ARBA" id="ARBA00023125"/>
    </source>
</evidence>
<dbReference type="SMART" id="SM00487">
    <property type="entry name" value="DEXDc"/>
    <property type="match status" value="1"/>
</dbReference>
<feature type="region of interest" description="Disordered" evidence="14">
    <location>
        <begin position="675"/>
        <end position="708"/>
    </location>
</feature>
<comment type="subcellular location">
    <subcellularLocation>
        <location evidence="1">Nucleus</location>
    </subcellularLocation>
</comment>
<dbReference type="Gene3D" id="6.10.250.3140">
    <property type="match status" value="1"/>
</dbReference>
<dbReference type="InterPro" id="IPR027417">
    <property type="entry name" value="P-loop_NTPase"/>
</dbReference>
<dbReference type="InterPro" id="IPR002464">
    <property type="entry name" value="DNA/RNA_helicase_DEAH_CS"/>
</dbReference>
<comment type="similarity">
    <text evidence="2">Belongs to the helicase family. RecQ subfamily.</text>
</comment>
<comment type="catalytic activity">
    <reaction evidence="11">
        <text>Couples ATP hydrolysis with the unwinding of duplex DNA by translocating in the 3'-5' direction.</text>
        <dbReference type="EC" id="5.6.2.4"/>
    </reaction>
</comment>
<dbReference type="EC" id="5.6.2.4" evidence="12"/>
<keyword evidence="10" id="KW-0539">Nucleus</keyword>
<keyword evidence="4" id="KW-0547">Nucleotide-binding</keyword>
<reference evidence="17" key="1">
    <citation type="journal article" date="2016" name="Gigascience">
        <title>De novo construction of an expanded transcriptome assembly for the western tarnished plant bug, Lygus hesperus.</title>
        <authorList>
            <person name="Tassone E.E."/>
            <person name="Geib S.M."/>
            <person name="Hall B."/>
            <person name="Fabrick J.A."/>
            <person name="Brent C.S."/>
            <person name="Hull J.J."/>
        </authorList>
    </citation>
    <scope>NUCLEOTIDE SEQUENCE</scope>
</reference>
<feature type="domain" description="Helicase ATP-binding" evidence="15">
    <location>
        <begin position="44"/>
        <end position="219"/>
    </location>
</feature>
<keyword evidence="9" id="KW-0413">Isomerase</keyword>
<dbReference type="EMBL" id="GDHC01004793">
    <property type="protein sequence ID" value="JAQ13836.1"/>
    <property type="molecule type" value="Transcribed_RNA"/>
</dbReference>
<dbReference type="InterPro" id="IPR014001">
    <property type="entry name" value="Helicase_ATP-bd"/>
</dbReference>
<evidence type="ECO:0000256" key="12">
    <source>
        <dbReference type="ARBA" id="ARBA00034808"/>
    </source>
</evidence>
<evidence type="ECO:0000313" key="17">
    <source>
        <dbReference type="EMBL" id="JAQ13836.1"/>
    </source>
</evidence>
<evidence type="ECO:0000259" key="15">
    <source>
        <dbReference type="PROSITE" id="PS51192"/>
    </source>
</evidence>
<sequence length="1049" mass="118206">MAGDLSSFVVSQHENLSDEELLAELKKHFGYNTFKSDLQKKAVQTIVKRKQDVFVSMPTGSGKSLCFQLPSLIYSRKVAIVFSPLLALMKDQLDGLHKRNIRAETINSKISNADRQRIISDLKLKVPNTRLLYVTPEQAATGTFKNILYDLYRYHKLSYMIVDEAHCVSQWGHDFRPDYLKLGHLRSGIPGIPWIALTATASAAVVEDIKTHLKLKDPAIFKSPCYRPNLFYDVMYEDLIEDSYSHLADFVEEKLHIDVDSYGDDEPNGNEKNRNVKQSERGCGIIYCRTRILTEEVATVLNRKGIPTVPYHAGLKDKERRQIQDDWTVGKYPVIAATISFGMGVDKATVRFVVHWGMAPSIPAYYQESGRAGRDGLPAYCRVYHNKATRKAIDFILCQEKNAAKSKQKEEQCKSAYKAYEQMVDLLENARCRHWSLAMFFGDEKPDCQKNCDVCKNHKLVSRAISDFHSAREYQKFGLTNSADYVETFGDLYGEGRGGVAKDSDDYSNEVTDKYGVDLSERKDTDLINTIKEQFALRRESGGSISRNDNDDPGIKYSIVRAAEATKVKVAGLSVQTRESYVKYFKDLLKKNWLSAHERAFDFNDKDFEEAAVDMEYNIFTESRVNASYKRKIAHEVADLRKMTTMSRPHPLILNGKKKQEEPMRLGQIMKSIEAQQKSDNASSASSEDEEVTEDSGFPSAEDVSDRGGFMTAGEALKKSFSKTSSVTSGFVTAGDVMKLLTSSTKKDMRADSPEYGAKDGDNGYDLDANEKMDTTNDADNIAVHSMSESEEDEDEAGRSCFIEDNSALIDDTPENESPEVEVVGVVKYSEIKTGDSSALDNSAYDPSEEDQASHDDANSDADPSEQPCETNVHNEIDVVPSSVPTPVPPPELPFLGNDKDQSRTLKRKYNSLFGDDESEHESNHGGSPKVTKFTQIIKLKKSRKDHERSRKSRHSSSEKPLSDSDKCREAKKKEFSDVVVKYLMPYYKKHRIPNKDSFKVLARKIVHTLLPKESDYGEEEIKKFINSVYKKGLFKKSLPDIEKCSLSA</sequence>
<evidence type="ECO:0000256" key="2">
    <source>
        <dbReference type="ARBA" id="ARBA00005446"/>
    </source>
</evidence>
<dbReference type="InterPro" id="IPR004589">
    <property type="entry name" value="DNA_helicase_ATP-dep_RecQ"/>
</dbReference>
<evidence type="ECO:0000256" key="7">
    <source>
        <dbReference type="ARBA" id="ARBA00022840"/>
    </source>
</evidence>
<feature type="compositionally biased region" description="Basic and acidic residues" evidence="14">
    <location>
        <begin position="746"/>
        <end position="762"/>
    </location>
</feature>
<evidence type="ECO:0000256" key="6">
    <source>
        <dbReference type="ARBA" id="ARBA00022806"/>
    </source>
</evidence>
<dbReference type="GO" id="GO:0006355">
    <property type="term" value="P:regulation of DNA-templated transcription"/>
    <property type="evidence" value="ECO:0007669"/>
    <property type="project" value="InterPro"/>
</dbReference>
<dbReference type="GO" id="GO:0046872">
    <property type="term" value="F:metal ion binding"/>
    <property type="evidence" value="ECO:0007669"/>
    <property type="project" value="UniProtKB-KW"/>
</dbReference>
<dbReference type="PANTHER" id="PTHR13710">
    <property type="entry name" value="DNA HELICASE RECQ FAMILY MEMBER"/>
    <property type="match status" value="1"/>
</dbReference>
<gene>
    <name evidence="17" type="primary">RECQL5</name>
    <name evidence="17" type="ORF">g.64810</name>
</gene>
<comment type="catalytic activity">
    <reaction evidence="13">
        <text>ATP + H2O = ADP + phosphate + H(+)</text>
        <dbReference type="Rhea" id="RHEA:13065"/>
        <dbReference type="ChEBI" id="CHEBI:15377"/>
        <dbReference type="ChEBI" id="CHEBI:15378"/>
        <dbReference type="ChEBI" id="CHEBI:30616"/>
        <dbReference type="ChEBI" id="CHEBI:43474"/>
        <dbReference type="ChEBI" id="CHEBI:456216"/>
    </reaction>
</comment>
<dbReference type="GO" id="GO:0043138">
    <property type="term" value="F:3'-5' DNA helicase activity"/>
    <property type="evidence" value="ECO:0007669"/>
    <property type="project" value="UniProtKB-EC"/>
</dbReference>
<keyword evidence="3" id="KW-0479">Metal-binding</keyword>
<dbReference type="GO" id="GO:0005634">
    <property type="term" value="C:nucleus"/>
    <property type="evidence" value="ECO:0007669"/>
    <property type="project" value="UniProtKB-SubCell"/>
</dbReference>
<dbReference type="Pfam" id="PF00271">
    <property type="entry name" value="Helicase_C"/>
    <property type="match status" value="1"/>
</dbReference>
<dbReference type="SMART" id="SM00490">
    <property type="entry name" value="HELICc"/>
    <property type="match status" value="1"/>
</dbReference>
<feature type="domain" description="Helicase C-terminal" evidence="16">
    <location>
        <begin position="270"/>
        <end position="427"/>
    </location>
</feature>
<keyword evidence="6 17" id="KW-0347">Helicase</keyword>
<proteinExistence type="inferred from homology"/>
<accession>A0A146M4Z5</accession>
<dbReference type="InterPro" id="IPR011545">
    <property type="entry name" value="DEAD/DEAH_box_helicase_dom"/>
</dbReference>
<feature type="compositionally biased region" description="Basic residues" evidence="14">
    <location>
        <begin position="939"/>
        <end position="955"/>
    </location>
</feature>
<dbReference type="PROSITE" id="PS51192">
    <property type="entry name" value="HELICASE_ATP_BIND_1"/>
    <property type="match status" value="1"/>
</dbReference>
<feature type="compositionally biased region" description="Basic and acidic residues" evidence="14">
    <location>
        <begin position="956"/>
        <end position="971"/>
    </location>
</feature>
<dbReference type="Pfam" id="PF16124">
    <property type="entry name" value="RecQ_Zn_bind"/>
    <property type="match status" value="1"/>
</dbReference>
<dbReference type="GO" id="GO:0009378">
    <property type="term" value="F:four-way junction helicase activity"/>
    <property type="evidence" value="ECO:0007669"/>
    <property type="project" value="TreeGrafter"/>
</dbReference>
<evidence type="ECO:0000256" key="14">
    <source>
        <dbReference type="SAM" id="MobiDB-lite"/>
    </source>
</evidence>
<evidence type="ECO:0000256" key="1">
    <source>
        <dbReference type="ARBA" id="ARBA00004123"/>
    </source>
</evidence>
<dbReference type="GO" id="GO:0003677">
    <property type="term" value="F:DNA binding"/>
    <property type="evidence" value="ECO:0007669"/>
    <property type="project" value="UniProtKB-KW"/>
</dbReference>
<keyword evidence="5" id="KW-0378">Hydrolase</keyword>
<dbReference type="Pfam" id="PF08236">
    <property type="entry name" value="SRI"/>
    <property type="match status" value="1"/>
</dbReference>
<dbReference type="PANTHER" id="PTHR13710:SF152">
    <property type="entry name" value="ATP-DEPENDENT DNA HELICASE Q5"/>
    <property type="match status" value="1"/>
</dbReference>
<dbReference type="PROSITE" id="PS51194">
    <property type="entry name" value="HELICASE_CTER"/>
    <property type="match status" value="1"/>
</dbReference>
<organism evidence="17">
    <name type="scientific">Lygus hesperus</name>
    <name type="common">Western plant bug</name>
    <dbReference type="NCBI Taxonomy" id="30085"/>
    <lineage>
        <taxon>Eukaryota</taxon>
        <taxon>Metazoa</taxon>
        <taxon>Ecdysozoa</taxon>
        <taxon>Arthropoda</taxon>
        <taxon>Hexapoda</taxon>
        <taxon>Insecta</taxon>
        <taxon>Pterygota</taxon>
        <taxon>Neoptera</taxon>
        <taxon>Paraneoptera</taxon>
        <taxon>Hemiptera</taxon>
        <taxon>Heteroptera</taxon>
        <taxon>Panheteroptera</taxon>
        <taxon>Cimicomorpha</taxon>
        <taxon>Miridae</taxon>
        <taxon>Mirini</taxon>
        <taxon>Lygus</taxon>
    </lineage>
</organism>
<evidence type="ECO:0000256" key="9">
    <source>
        <dbReference type="ARBA" id="ARBA00023235"/>
    </source>
</evidence>
<dbReference type="InterPro" id="IPR032284">
    <property type="entry name" value="RecQ_Zn-bd"/>
</dbReference>
<dbReference type="AlphaFoldDB" id="A0A146M4Z5"/>
<dbReference type="GO" id="GO:0005737">
    <property type="term" value="C:cytoplasm"/>
    <property type="evidence" value="ECO:0007669"/>
    <property type="project" value="TreeGrafter"/>
</dbReference>
<dbReference type="SUPFAM" id="SSF52540">
    <property type="entry name" value="P-loop containing nucleoside triphosphate hydrolases"/>
    <property type="match status" value="1"/>
</dbReference>
<dbReference type="PROSITE" id="PS00690">
    <property type="entry name" value="DEAH_ATP_HELICASE"/>
    <property type="match status" value="1"/>
</dbReference>
<dbReference type="Pfam" id="PF00270">
    <property type="entry name" value="DEAD"/>
    <property type="match status" value="1"/>
</dbReference>
<keyword evidence="7" id="KW-0067">ATP-binding</keyword>
<dbReference type="InterPro" id="IPR038190">
    <property type="entry name" value="SRI_sf"/>
</dbReference>
<dbReference type="FunFam" id="3.40.50.300:FF:000444">
    <property type="entry name" value="ATP-dependent DNA helicase"/>
    <property type="match status" value="1"/>
</dbReference>
<evidence type="ECO:0000256" key="11">
    <source>
        <dbReference type="ARBA" id="ARBA00034617"/>
    </source>
</evidence>
<feature type="compositionally biased region" description="Pro residues" evidence="14">
    <location>
        <begin position="884"/>
        <end position="893"/>
    </location>
</feature>
<dbReference type="GO" id="GO:0016787">
    <property type="term" value="F:hydrolase activity"/>
    <property type="evidence" value="ECO:0007669"/>
    <property type="project" value="UniProtKB-KW"/>
</dbReference>
<feature type="region of interest" description="Disordered" evidence="14">
    <location>
        <begin position="746"/>
        <end position="971"/>
    </location>
</feature>
<dbReference type="GO" id="GO:0005524">
    <property type="term" value="F:ATP binding"/>
    <property type="evidence" value="ECO:0007669"/>
    <property type="project" value="UniProtKB-KW"/>
</dbReference>
<evidence type="ECO:0000256" key="13">
    <source>
        <dbReference type="ARBA" id="ARBA00049360"/>
    </source>
</evidence>
<dbReference type="Gene3D" id="3.40.50.300">
    <property type="entry name" value="P-loop containing nucleotide triphosphate hydrolases"/>
    <property type="match status" value="2"/>
</dbReference>
<keyword evidence="8" id="KW-0238">DNA-binding</keyword>
<dbReference type="GO" id="GO:0000724">
    <property type="term" value="P:double-strand break repair via homologous recombination"/>
    <property type="evidence" value="ECO:0007669"/>
    <property type="project" value="TreeGrafter"/>
</dbReference>
<dbReference type="NCBIfam" id="TIGR00614">
    <property type="entry name" value="recQ_fam"/>
    <property type="match status" value="1"/>
</dbReference>
<dbReference type="InterPro" id="IPR001650">
    <property type="entry name" value="Helicase_C-like"/>
</dbReference>
<dbReference type="InterPro" id="IPR013257">
    <property type="entry name" value="SRI"/>
</dbReference>
<protein>
    <recommendedName>
        <fullName evidence="12">DNA 3'-5' helicase</fullName>
        <ecNumber evidence="12">5.6.2.4</ecNumber>
    </recommendedName>
</protein>
<evidence type="ECO:0000259" key="16">
    <source>
        <dbReference type="PROSITE" id="PS51194"/>
    </source>
</evidence>